<dbReference type="GO" id="GO:0071949">
    <property type="term" value="F:FAD binding"/>
    <property type="evidence" value="ECO:0007669"/>
    <property type="project" value="InterPro"/>
</dbReference>
<organism evidence="2 3">
    <name type="scientific">Scytonema hofmannii PCC 7110</name>
    <dbReference type="NCBI Taxonomy" id="128403"/>
    <lineage>
        <taxon>Bacteria</taxon>
        <taxon>Bacillati</taxon>
        <taxon>Cyanobacteriota</taxon>
        <taxon>Cyanophyceae</taxon>
        <taxon>Nostocales</taxon>
        <taxon>Scytonemataceae</taxon>
        <taxon>Scytonema</taxon>
    </lineage>
</organism>
<dbReference type="Pfam" id="PF01494">
    <property type="entry name" value="FAD_binding_3"/>
    <property type="match status" value="2"/>
</dbReference>
<keyword evidence="3" id="KW-1185">Reference proteome</keyword>
<dbReference type="GO" id="GO:0004497">
    <property type="term" value="F:monooxygenase activity"/>
    <property type="evidence" value="ECO:0007669"/>
    <property type="project" value="UniProtKB-KW"/>
</dbReference>
<dbReference type="Gene3D" id="3.50.50.60">
    <property type="entry name" value="FAD/NAD(P)-binding domain"/>
    <property type="match status" value="1"/>
</dbReference>
<dbReference type="SUPFAM" id="SSF51905">
    <property type="entry name" value="FAD/NAD(P)-binding domain"/>
    <property type="match status" value="1"/>
</dbReference>
<dbReference type="InterPro" id="IPR002938">
    <property type="entry name" value="FAD-bd"/>
</dbReference>
<reference evidence="2 3" key="1">
    <citation type="journal article" date="2013" name="Genome Biol. Evol.">
        <title>Genomes of Stigonematalean cyanobacteria (subsection V) and the evolution of oxygenic photosynthesis from prokaryotes to plastids.</title>
        <authorList>
            <person name="Dagan T."/>
            <person name="Roettger M."/>
            <person name="Stucken K."/>
            <person name="Landan G."/>
            <person name="Koch R."/>
            <person name="Major P."/>
            <person name="Gould S.B."/>
            <person name="Goremykin V.V."/>
            <person name="Rippka R."/>
            <person name="Tandeau de Marsac N."/>
            <person name="Gugger M."/>
            <person name="Lockhart P.J."/>
            <person name="Allen J.F."/>
            <person name="Brune I."/>
            <person name="Maus I."/>
            <person name="Puhler A."/>
            <person name="Martin W.F."/>
        </authorList>
    </citation>
    <scope>NUCLEOTIDE SEQUENCE [LARGE SCALE GENOMIC DNA]</scope>
    <source>
        <strain evidence="2 3">PCC 7110</strain>
    </source>
</reference>
<feature type="domain" description="FAD-binding" evidence="1">
    <location>
        <begin position="298"/>
        <end position="359"/>
    </location>
</feature>
<dbReference type="PANTHER" id="PTHR46496:SF4">
    <property type="entry name" value="ZEAXANTHIN EPOXIDASE"/>
    <property type="match status" value="1"/>
</dbReference>
<dbReference type="PRINTS" id="PR00420">
    <property type="entry name" value="RNGMNOXGNASE"/>
</dbReference>
<gene>
    <name evidence="2" type="ORF">WA1_29070</name>
</gene>
<keyword evidence="2" id="KW-0560">Oxidoreductase</keyword>
<proteinExistence type="predicted"/>
<evidence type="ECO:0000313" key="2">
    <source>
        <dbReference type="EMBL" id="KYC40012.1"/>
    </source>
</evidence>
<evidence type="ECO:0000259" key="1">
    <source>
        <dbReference type="Pfam" id="PF01494"/>
    </source>
</evidence>
<dbReference type="InterPro" id="IPR036188">
    <property type="entry name" value="FAD/NAD-bd_sf"/>
</dbReference>
<accession>A0A139X5W3</accession>
<dbReference type="STRING" id="128403.WA1_29070"/>
<sequence>MKFKYETPRKHIKNSIEKLSRAFMEKVAIIGAGLGGLAVAVALRKLRYDVQVYEKAQDFRPVGGGLGLLPNGLNFLDAIEPGIVETIKNSGCEVSTTVLKNTQGETIRTNPASRYQDKYGQPLITVWWWRLQQILASKLPSESIHLDHRCIGFEQDDRCVSIYFENGEQVSADLLIGADGINSAIREALIGDGKPRYLGSMSWRTVINCNQEVLNPGELGFVKGDREFMYLLNVGDGYISWLYRKLLPDFTLSQNVAEVKSRVLDRLADWGESLRSLVEATPAEQILEAPICDRLPLNSWSQGRVTLLGDAAHPMAPALGQGANSTFEDAYELALCCSQSSSIPEALATYEQRRIPRTHLIQTRSALGEMRYYTADTEAANQQMQEQSQMSPEEFQDWIFNYKLYWSKLLPIGE</sequence>
<dbReference type="EMBL" id="ANNX02000031">
    <property type="protein sequence ID" value="KYC40012.1"/>
    <property type="molecule type" value="Genomic_DNA"/>
</dbReference>
<protein>
    <submittedName>
        <fullName evidence="2">FAD-binding monooxygenase</fullName>
    </submittedName>
</protein>
<dbReference type="Proteomes" id="UP000076925">
    <property type="component" value="Unassembled WGS sequence"/>
</dbReference>
<dbReference type="PANTHER" id="PTHR46496">
    <property type="match status" value="1"/>
</dbReference>
<dbReference type="AlphaFoldDB" id="A0A139X5W3"/>
<evidence type="ECO:0000313" key="3">
    <source>
        <dbReference type="Proteomes" id="UP000076925"/>
    </source>
</evidence>
<name>A0A139X5W3_9CYAN</name>
<keyword evidence="2" id="KW-0503">Monooxygenase</keyword>
<comment type="caution">
    <text evidence="2">The sequence shown here is derived from an EMBL/GenBank/DDBJ whole genome shotgun (WGS) entry which is preliminary data.</text>
</comment>
<feature type="domain" description="FAD-binding" evidence="1">
    <location>
        <begin position="26"/>
        <end position="189"/>
    </location>
</feature>